<comment type="catalytic activity">
    <reaction evidence="21">
        <text>DNA(n) + a 2'-deoxyribonucleoside 5'-triphosphate = DNA(n+1) + diphosphate</text>
        <dbReference type="Rhea" id="RHEA:22508"/>
        <dbReference type="Rhea" id="RHEA-COMP:17339"/>
        <dbReference type="Rhea" id="RHEA-COMP:17340"/>
        <dbReference type="ChEBI" id="CHEBI:33019"/>
        <dbReference type="ChEBI" id="CHEBI:61560"/>
        <dbReference type="ChEBI" id="CHEBI:173112"/>
        <dbReference type="EC" id="2.7.7.7"/>
    </reaction>
</comment>
<dbReference type="InterPro" id="IPR043519">
    <property type="entry name" value="NT_sf"/>
</dbReference>
<dbReference type="CDD" id="cd07436">
    <property type="entry name" value="PHP_PolX"/>
    <property type="match status" value="1"/>
</dbReference>
<feature type="compositionally biased region" description="Low complexity" evidence="22">
    <location>
        <begin position="646"/>
        <end position="659"/>
    </location>
</feature>
<dbReference type="SUPFAM" id="SSF81301">
    <property type="entry name" value="Nucleotidyltransferase"/>
    <property type="match status" value="1"/>
</dbReference>
<dbReference type="InterPro" id="IPR029398">
    <property type="entry name" value="PolB_thumb"/>
</dbReference>
<keyword evidence="10" id="KW-0235">DNA replication</keyword>
<feature type="domain" description="DNA-directed DNA polymerase X" evidence="25">
    <location>
        <begin position="1"/>
        <end position="314"/>
    </location>
</feature>
<feature type="compositionally biased region" description="Low complexity" evidence="22">
    <location>
        <begin position="600"/>
        <end position="638"/>
    </location>
</feature>
<evidence type="ECO:0000256" key="7">
    <source>
        <dbReference type="ARBA" id="ARBA00022634"/>
    </source>
</evidence>
<evidence type="ECO:0000256" key="1">
    <source>
        <dbReference type="ARBA" id="ARBA00001946"/>
    </source>
</evidence>
<protein>
    <recommendedName>
        <fullName evidence="5">DNA polymerase beta</fullName>
        <ecNumber evidence="3">2.7.7.7</ecNumber>
        <ecNumber evidence="4">4.2.99.18</ecNumber>
    </recommendedName>
    <alternativeName>
        <fullName evidence="16">5'-deoxyribose-phosphate lyase</fullName>
    </alternativeName>
    <alternativeName>
        <fullName evidence="17">AP lyase</fullName>
    </alternativeName>
</protein>
<evidence type="ECO:0000259" key="25">
    <source>
        <dbReference type="SMART" id="SM00483"/>
    </source>
</evidence>
<feature type="domain" description="Helix-hairpin-helix DNA-binding motif class 1" evidence="23">
    <location>
        <begin position="92"/>
        <end position="111"/>
    </location>
</feature>
<evidence type="ECO:0000256" key="11">
    <source>
        <dbReference type="ARBA" id="ARBA00022763"/>
    </source>
</evidence>
<comment type="subcellular location">
    <subcellularLocation>
        <location evidence="2">Cytoplasm</location>
    </subcellularLocation>
</comment>
<evidence type="ECO:0000259" key="24">
    <source>
        <dbReference type="SMART" id="SM00481"/>
    </source>
</evidence>
<dbReference type="GO" id="GO:0005829">
    <property type="term" value="C:cytosol"/>
    <property type="evidence" value="ECO:0007669"/>
    <property type="project" value="TreeGrafter"/>
</dbReference>
<keyword evidence="26" id="KW-0378">Hydrolase</keyword>
<keyword evidence="12" id="KW-0832">Ubl conjugation</keyword>
<dbReference type="GO" id="GO:0003677">
    <property type="term" value="F:DNA binding"/>
    <property type="evidence" value="ECO:0007669"/>
    <property type="project" value="InterPro"/>
</dbReference>
<dbReference type="InterPro" id="IPR027421">
    <property type="entry name" value="DNA_pol_lamdba_lyase_dom_sf"/>
</dbReference>
<dbReference type="CDD" id="cd00141">
    <property type="entry name" value="NT_POLXc"/>
    <property type="match status" value="1"/>
</dbReference>
<keyword evidence="6" id="KW-0488">Methylation</keyword>
<evidence type="ECO:0000256" key="5">
    <source>
        <dbReference type="ARBA" id="ARBA00020020"/>
    </source>
</evidence>
<feature type="region of interest" description="Disordered" evidence="22">
    <location>
        <begin position="585"/>
        <end position="677"/>
    </location>
</feature>
<evidence type="ECO:0000259" key="23">
    <source>
        <dbReference type="SMART" id="SM00278"/>
    </source>
</evidence>
<dbReference type="GO" id="GO:0003887">
    <property type="term" value="F:DNA-directed DNA polymerase activity"/>
    <property type="evidence" value="ECO:0007669"/>
    <property type="project" value="UniProtKB-KW"/>
</dbReference>
<dbReference type="Gene3D" id="3.30.210.10">
    <property type="entry name" value="DNA polymerase, thumb domain"/>
    <property type="match status" value="1"/>
</dbReference>
<evidence type="ECO:0000256" key="12">
    <source>
        <dbReference type="ARBA" id="ARBA00022843"/>
    </source>
</evidence>
<keyword evidence="26" id="KW-0269">Exonuclease</keyword>
<dbReference type="Pfam" id="PF14520">
    <property type="entry name" value="HHH_5"/>
    <property type="match status" value="1"/>
</dbReference>
<dbReference type="InterPro" id="IPR002054">
    <property type="entry name" value="DNA-dir_DNA_pol_X"/>
</dbReference>
<comment type="function">
    <text evidence="20">Repair polymerase that plays a key role in base-excision repair. During this process, the damaged base is excised by specific DNA glycosylases, the DNA backbone is nicked at the abasic site by an apurinic/apyrimidic (AP) endonuclease, and POLB removes 5'-deoxyribose-phosphate from the preincised AP site acting as a 5'-deoxyribose-phosphate lyase (5'-dRP lyase); through its DNA polymerase activity, it adds one nucleotide to the 3' end of the arising single-nucleotide gap. Conducts 'gap-filling' DNA synthesis in a stepwise distributive fashion rather than in a processive fashion as for other DNA polymerases. It is also able to cleave sugar-phosphate bonds 3' to an intact AP site, acting as an AP lyase.</text>
</comment>
<dbReference type="InterPro" id="IPR004013">
    <property type="entry name" value="PHP_dom"/>
</dbReference>
<comment type="catalytic activity">
    <reaction evidence="19">
        <text>a 5'-end 2'-deoxyribose-2'-deoxyribonucleotide-DNA = (2E,4S)-4-hydroxypenten-2-al-5-phosphate + a 5'-end 5'-phospho-2'-deoxyribonucleoside-DNA + H(+)</text>
        <dbReference type="Rhea" id="RHEA:76255"/>
        <dbReference type="Rhea" id="RHEA-COMP:13180"/>
        <dbReference type="Rhea" id="RHEA-COMP:18657"/>
        <dbReference type="ChEBI" id="CHEBI:15378"/>
        <dbReference type="ChEBI" id="CHEBI:136412"/>
        <dbReference type="ChEBI" id="CHEBI:195194"/>
        <dbReference type="ChEBI" id="CHEBI:195195"/>
    </reaction>
</comment>
<keyword evidence="11" id="KW-0227">DNA damage</keyword>
<dbReference type="Pfam" id="PF14716">
    <property type="entry name" value="HHH_8"/>
    <property type="match status" value="1"/>
</dbReference>
<keyword evidence="26" id="KW-0540">Nuclease</keyword>
<organism evidence="26 27">
    <name type="scientific">Eiseniibacteriota bacterium</name>
    <dbReference type="NCBI Taxonomy" id="2212470"/>
    <lineage>
        <taxon>Bacteria</taxon>
        <taxon>Candidatus Eiseniibacteriota</taxon>
    </lineage>
</organism>
<dbReference type="PANTHER" id="PTHR36928">
    <property type="entry name" value="PHOSPHATASE YCDX-RELATED"/>
    <property type="match status" value="1"/>
</dbReference>
<evidence type="ECO:0000256" key="2">
    <source>
        <dbReference type="ARBA" id="ARBA00004496"/>
    </source>
</evidence>
<evidence type="ECO:0000256" key="9">
    <source>
        <dbReference type="ARBA" id="ARBA00022695"/>
    </source>
</evidence>
<feature type="domain" description="Helix-hairpin-helix DNA-binding motif class 1" evidence="23">
    <location>
        <begin position="52"/>
        <end position="71"/>
    </location>
</feature>
<evidence type="ECO:0000256" key="17">
    <source>
        <dbReference type="ARBA" id="ARBA00035726"/>
    </source>
</evidence>
<dbReference type="InterPro" id="IPR037160">
    <property type="entry name" value="DNA_Pol_thumb_sf"/>
</dbReference>
<evidence type="ECO:0000256" key="3">
    <source>
        <dbReference type="ARBA" id="ARBA00012417"/>
    </source>
</evidence>
<dbReference type="GO" id="GO:0042578">
    <property type="term" value="F:phosphoric ester hydrolase activity"/>
    <property type="evidence" value="ECO:0007669"/>
    <property type="project" value="TreeGrafter"/>
</dbReference>
<comment type="cofactor">
    <cofactor evidence="1">
        <name>Mg(2+)</name>
        <dbReference type="ChEBI" id="CHEBI:18420"/>
    </cofactor>
</comment>
<dbReference type="GO" id="GO:0008270">
    <property type="term" value="F:zinc ion binding"/>
    <property type="evidence" value="ECO:0007669"/>
    <property type="project" value="TreeGrafter"/>
</dbReference>
<proteinExistence type="predicted"/>
<dbReference type="Gene3D" id="3.30.460.10">
    <property type="entry name" value="Beta Polymerase, domain 2"/>
    <property type="match status" value="1"/>
</dbReference>
<feature type="domain" description="Helix-hairpin-helix DNA-binding motif class 1" evidence="23">
    <location>
        <begin position="127"/>
        <end position="146"/>
    </location>
</feature>
<keyword evidence="7" id="KW-0237">DNA synthesis</keyword>
<dbReference type="EC" id="4.2.99.18" evidence="4"/>
<gene>
    <name evidence="26" type="primary">polX</name>
    <name evidence="26" type="ORF">E6K73_11080</name>
</gene>
<keyword evidence="14" id="KW-0915">Sodium</keyword>
<keyword evidence="9" id="KW-0548">Nucleotidyltransferase</keyword>
<keyword evidence="15" id="KW-0234">DNA repair</keyword>
<dbReference type="SUPFAM" id="SSF47802">
    <property type="entry name" value="DNA polymerase beta, N-terminal domain-like"/>
    <property type="match status" value="1"/>
</dbReference>
<evidence type="ECO:0000256" key="18">
    <source>
        <dbReference type="ARBA" id="ARBA00044632"/>
    </source>
</evidence>
<dbReference type="SMART" id="SM00481">
    <property type="entry name" value="POLIIIAc"/>
    <property type="match status" value="1"/>
</dbReference>
<dbReference type="InterPro" id="IPR050243">
    <property type="entry name" value="PHP_phosphatase"/>
</dbReference>
<dbReference type="SUPFAM" id="SSF89550">
    <property type="entry name" value="PHP domain-like"/>
    <property type="match status" value="1"/>
</dbReference>
<dbReference type="InterPro" id="IPR010996">
    <property type="entry name" value="HHH_MUS81"/>
</dbReference>
<dbReference type="PANTHER" id="PTHR36928:SF1">
    <property type="entry name" value="PHOSPHATASE YCDX-RELATED"/>
    <property type="match status" value="1"/>
</dbReference>
<evidence type="ECO:0000256" key="6">
    <source>
        <dbReference type="ARBA" id="ARBA00022481"/>
    </source>
</evidence>
<dbReference type="SMART" id="SM00483">
    <property type="entry name" value="POLXc"/>
    <property type="match status" value="1"/>
</dbReference>
<dbReference type="InterPro" id="IPR002008">
    <property type="entry name" value="DNA_pol_X_beta-like"/>
</dbReference>
<dbReference type="InterPro" id="IPR003141">
    <property type="entry name" value="Pol/His_phosphatase_N"/>
</dbReference>
<name>A0A538SBV5_UNCEI</name>
<evidence type="ECO:0000256" key="20">
    <source>
        <dbReference type="ARBA" id="ARBA00045548"/>
    </source>
</evidence>
<accession>A0A538SBV5</accession>
<dbReference type="Proteomes" id="UP000320184">
    <property type="component" value="Unassembled WGS sequence"/>
</dbReference>
<dbReference type="Gene3D" id="1.10.150.110">
    <property type="entry name" value="DNA polymerase beta, N-terminal domain-like"/>
    <property type="match status" value="1"/>
</dbReference>
<dbReference type="Gene3D" id="3.20.20.140">
    <property type="entry name" value="Metal-dependent hydrolases"/>
    <property type="match status" value="1"/>
</dbReference>
<dbReference type="Gene3D" id="1.10.150.20">
    <property type="entry name" value="5' to 3' exonuclease, C-terminal subdomain"/>
    <property type="match status" value="1"/>
</dbReference>
<evidence type="ECO:0000256" key="8">
    <source>
        <dbReference type="ARBA" id="ARBA00022679"/>
    </source>
</evidence>
<reference evidence="26 27" key="1">
    <citation type="journal article" date="2019" name="Nat. Microbiol.">
        <title>Mediterranean grassland soil C-N compound turnover is dependent on rainfall and depth, and is mediated by genomically divergent microorganisms.</title>
        <authorList>
            <person name="Diamond S."/>
            <person name="Andeer P.F."/>
            <person name="Li Z."/>
            <person name="Crits-Christoph A."/>
            <person name="Burstein D."/>
            <person name="Anantharaman K."/>
            <person name="Lane K.R."/>
            <person name="Thomas B.C."/>
            <person name="Pan C."/>
            <person name="Northen T.R."/>
            <person name="Banfield J.F."/>
        </authorList>
    </citation>
    <scope>NUCLEOTIDE SEQUENCE [LARGE SCALE GENOMIC DNA]</scope>
    <source>
        <strain evidence="26">WS_3</strain>
    </source>
</reference>
<dbReference type="InterPro" id="IPR016195">
    <property type="entry name" value="Pol/histidinol_Pase-like"/>
</dbReference>
<evidence type="ECO:0000256" key="16">
    <source>
        <dbReference type="ARBA" id="ARBA00035717"/>
    </source>
</evidence>
<feature type="domain" description="Polymerase/histidinol phosphatase N-terminal" evidence="24">
    <location>
        <begin position="338"/>
        <end position="417"/>
    </location>
</feature>
<evidence type="ECO:0000256" key="13">
    <source>
        <dbReference type="ARBA" id="ARBA00022932"/>
    </source>
</evidence>
<dbReference type="GO" id="GO:0140078">
    <property type="term" value="F:class I DNA-(apurinic or apyrimidinic site) endonuclease activity"/>
    <property type="evidence" value="ECO:0007669"/>
    <property type="project" value="UniProtKB-EC"/>
</dbReference>
<evidence type="ECO:0000256" key="4">
    <source>
        <dbReference type="ARBA" id="ARBA00012720"/>
    </source>
</evidence>
<dbReference type="InterPro" id="IPR003583">
    <property type="entry name" value="Hlx-hairpin-Hlx_DNA-bd_motif"/>
</dbReference>
<keyword evidence="13" id="KW-0239">DNA-directed DNA polymerase</keyword>
<evidence type="ECO:0000256" key="22">
    <source>
        <dbReference type="SAM" id="MobiDB-lite"/>
    </source>
</evidence>
<dbReference type="AlphaFoldDB" id="A0A538SBV5"/>
<dbReference type="PRINTS" id="PR00870">
    <property type="entry name" value="DNAPOLXBETA"/>
</dbReference>
<comment type="caution">
    <text evidence="26">The sequence shown here is derived from an EMBL/GenBank/DDBJ whole genome shotgun (WGS) entry which is preliminary data.</text>
</comment>
<evidence type="ECO:0000256" key="19">
    <source>
        <dbReference type="ARBA" id="ARBA00044678"/>
    </source>
</evidence>
<evidence type="ECO:0000256" key="10">
    <source>
        <dbReference type="ARBA" id="ARBA00022705"/>
    </source>
</evidence>
<sequence>MTNPDIARTFNQLATMLELDGANPFRVRAYREAARVVESQGEPVESLAAEPGRLEKMPGIGKDLAGKIRDLVTAGTTSLFEEMKAKYPLEVVKLTELQGMGPKRVKTLFEKLHVRNAEDLERVVREGKLRELPGFGETLEQNILKALDVARKSSGRVLLGGAWVVAHQLAEHVRRVPGVEEVELAGSFRRRRDTIGDLDIVASGGAPEAVMSAFTSHPEVVEVLGRGDTKSSVRLGSGLQVDLRLVPAESFGAALLYFTGSKQHNIELRKLALEKHLTLNEYGLMRGDRITAGRTEEEIYRALGLPWIPPELREASGEIALAMEGMLPRLIEQEDLQADLHMHTDRTDGRDSLETMVRAARDRGYRYCAITDHSKALAMARGFDLARVHQSVAEIEAVRRQVPGIQVLHGLEVDILADGGLDLEDEGLALLDWVIVALHSRLGQPREEMTERVLRSLAHPAVCAMAHPTARMIGTRESVAMDLERVFERAAELGVAMEINAQPHRTDLSDMNARLALAKGVSFVIDTDAHNVRELDHMRYGVFAARRAGLTRDHVLNTRPHERFEEWLERRRERLPGKAVKATLHAMPMASAPSPPPPSGAARRPAVAAPRAAAKSARASKSTRASKVVTQAPGPTRRGPAKRAPRAGSPARAGSRTGAKGAARPASGGRSRTRRSP</sequence>
<dbReference type="GO" id="GO:0004527">
    <property type="term" value="F:exonuclease activity"/>
    <property type="evidence" value="ECO:0007669"/>
    <property type="project" value="UniProtKB-KW"/>
</dbReference>
<evidence type="ECO:0000256" key="14">
    <source>
        <dbReference type="ARBA" id="ARBA00023053"/>
    </source>
</evidence>
<dbReference type="GO" id="GO:0006281">
    <property type="term" value="P:DNA repair"/>
    <property type="evidence" value="ECO:0007669"/>
    <property type="project" value="UniProtKB-KW"/>
</dbReference>
<dbReference type="EMBL" id="VBOT01000132">
    <property type="protein sequence ID" value="TMQ48863.1"/>
    <property type="molecule type" value="Genomic_DNA"/>
</dbReference>
<dbReference type="InterPro" id="IPR047967">
    <property type="entry name" value="PolX_PHP"/>
</dbReference>
<evidence type="ECO:0000313" key="26">
    <source>
        <dbReference type="EMBL" id="TMQ48863.1"/>
    </source>
</evidence>
<keyword evidence="8" id="KW-0808">Transferase</keyword>
<comment type="catalytic activity">
    <reaction evidence="18">
        <text>2'-deoxyribonucleotide-(2'-deoxyribose 5'-phosphate)-2'-deoxyribonucleotide-DNA = a 3'-end 2'-deoxyribonucleotide-(2,3-dehydro-2,3-deoxyribose 5'-phosphate)-DNA + a 5'-end 5'-phospho-2'-deoxyribonucleoside-DNA + H(+)</text>
        <dbReference type="Rhea" id="RHEA:66592"/>
        <dbReference type="Rhea" id="RHEA-COMP:13180"/>
        <dbReference type="Rhea" id="RHEA-COMP:16897"/>
        <dbReference type="Rhea" id="RHEA-COMP:17067"/>
        <dbReference type="ChEBI" id="CHEBI:15378"/>
        <dbReference type="ChEBI" id="CHEBI:136412"/>
        <dbReference type="ChEBI" id="CHEBI:157695"/>
        <dbReference type="ChEBI" id="CHEBI:167181"/>
        <dbReference type="EC" id="4.2.99.18"/>
    </reaction>
</comment>
<evidence type="ECO:0000256" key="15">
    <source>
        <dbReference type="ARBA" id="ARBA00023204"/>
    </source>
</evidence>
<dbReference type="Pfam" id="PF14791">
    <property type="entry name" value="DNA_pol_B_thumb"/>
    <property type="match status" value="1"/>
</dbReference>
<dbReference type="Pfam" id="PF02811">
    <property type="entry name" value="PHP"/>
    <property type="match status" value="1"/>
</dbReference>
<dbReference type="NCBIfam" id="NF006375">
    <property type="entry name" value="PRK08609.1"/>
    <property type="match status" value="1"/>
</dbReference>
<evidence type="ECO:0000313" key="27">
    <source>
        <dbReference type="Proteomes" id="UP000320184"/>
    </source>
</evidence>
<dbReference type="EC" id="2.7.7.7" evidence="3"/>
<dbReference type="SMART" id="SM00278">
    <property type="entry name" value="HhH1"/>
    <property type="match status" value="3"/>
</dbReference>
<evidence type="ECO:0000256" key="21">
    <source>
        <dbReference type="ARBA" id="ARBA00049244"/>
    </source>
</evidence>